<sequence>MDGNQLLTTGLFLSVVALTIGITIRASRTSSGAADHYAGGRNFSGFQNGLAIGGDYMSAASFLGISGAIALYGYDGFLYSIGFLVAWLVALLLVAEVLRNSGRYTMADQLAYRMKQRPVRTAAATSTVVVSIFYLLAQMVGAGALVTLLLGVDSGAVKNLTIVGVGALMIFYVTVGGMKGTTWVQIVKAVLLMTGSALIVVLVLAQFSFNLSELLGTAAQNSGKGGAFLDPGLKYGGSTLSKIDFLSLGIALVLGTAGLPHILVRFYTTPTARDARKSVLWAIGLIGTFYLFTLVLGFGAAALLKGDAMQKVVASGGNLASPLLAEEVGGGAGSTGGAILLALIAAVAFATILAVVAGLTLTSSVSVAHDLYNSVWRKGQATEKEELRVSRYAAAGIGMVAILLAIPAQKLNIAFLVALAFAIAASANLPAIIYNMFWRRFNTRGAVWSIYGGLISAVGLVVFSPVVSGKGVDATGKNLSLLPTSIDISWFPLENPGIVSIPLGFFLGWLGSVTSKEPDALERYTELEVRALTGAGAESAVQH</sequence>
<feature type="transmembrane region" description="Helical" evidence="10">
    <location>
        <begin position="446"/>
        <end position="468"/>
    </location>
</feature>
<evidence type="ECO:0000256" key="10">
    <source>
        <dbReference type="SAM" id="Phobius"/>
    </source>
</evidence>
<dbReference type="InterPro" id="IPR038377">
    <property type="entry name" value="Na/Glc_symporter_sf"/>
</dbReference>
<feature type="transmembrane region" description="Helical" evidence="10">
    <location>
        <begin position="119"/>
        <end position="140"/>
    </location>
</feature>
<evidence type="ECO:0000313" key="11">
    <source>
        <dbReference type="EMBL" id="RJS46039.1"/>
    </source>
</evidence>
<keyword evidence="12" id="KW-1185">Reference proteome</keyword>
<keyword evidence="7 10" id="KW-1133">Transmembrane helix</keyword>
<feature type="transmembrane region" description="Helical" evidence="10">
    <location>
        <begin position="413"/>
        <end position="434"/>
    </location>
</feature>
<reference evidence="12" key="1">
    <citation type="submission" date="2018-09" db="EMBL/GenBank/DDBJ databases">
        <authorList>
            <person name="Zhu H."/>
        </authorList>
    </citation>
    <scope>NUCLEOTIDE SEQUENCE [LARGE SCALE GENOMIC DNA]</scope>
    <source>
        <strain evidence="12">K1W22B-1</strain>
    </source>
</reference>
<dbReference type="GO" id="GO:0006847">
    <property type="term" value="P:plasma membrane acetate transport"/>
    <property type="evidence" value="ECO:0007669"/>
    <property type="project" value="TreeGrafter"/>
</dbReference>
<dbReference type="AlphaFoldDB" id="A0A3A5H5T5"/>
<dbReference type="EMBL" id="QYRP01000002">
    <property type="protein sequence ID" value="RJS46039.1"/>
    <property type="molecule type" value="Genomic_DNA"/>
</dbReference>
<feature type="transmembrane region" description="Helical" evidence="10">
    <location>
        <begin position="48"/>
        <end position="71"/>
    </location>
</feature>
<proteinExistence type="inferred from homology"/>
<dbReference type="Gene3D" id="1.20.1730.10">
    <property type="entry name" value="Sodium/glucose cotransporter"/>
    <property type="match status" value="1"/>
</dbReference>
<evidence type="ECO:0000256" key="1">
    <source>
        <dbReference type="ARBA" id="ARBA00004651"/>
    </source>
</evidence>
<keyword evidence="8 10" id="KW-0472">Membrane</keyword>
<evidence type="ECO:0000256" key="8">
    <source>
        <dbReference type="ARBA" id="ARBA00023136"/>
    </source>
</evidence>
<feature type="transmembrane region" description="Helical" evidence="10">
    <location>
        <begin position="245"/>
        <end position="267"/>
    </location>
</feature>
<dbReference type="FunFam" id="1.20.1730.10:FF:000009">
    <property type="entry name" value="Cation acetate symporter"/>
    <property type="match status" value="1"/>
</dbReference>
<dbReference type="Pfam" id="PF00474">
    <property type="entry name" value="SSF"/>
    <property type="match status" value="1"/>
</dbReference>
<dbReference type="CDD" id="cd11480">
    <property type="entry name" value="SLC5sbd_u4"/>
    <property type="match status" value="1"/>
</dbReference>
<comment type="subcellular location">
    <subcellularLocation>
        <location evidence="1">Cell membrane</location>
        <topology evidence="1">Multi-pass membrane protein</topology>
    </subcellularLocation>
</comment>
<feature type="transmembrane region" description="Helical" evidence="10">
    <location>
        <begin position="6"/>
        <end position="27"/>
    </location>
</feature>
<feature type="transmembrane region" description="Helical" evidence="10">
    <location>
        <begin position="338"/>
        <end position="368"/>
    </location>
</feature>
<feature type="transmembrane region" description="Helical" evidence="10">
    <location>
        <begin position="77"/>
        <end position="98"/>
    </location>
</feature>
<dbReference type="GO" id="GO:0015123">
    <property type="term" value="F:acetate transmembrane transporter activity"/>
    <property type="evidence" value="ECO:0007669"/>
    <property type="project" value="TreeGrafter"/>
</dbReference>
<dbReference type="InterPro" id="IPR001734">
    <property type="entry name" value="Na/solute_symporter"/>
</dbReference>
<feature type="transmembrane region" description="Helical" evidence="10">
    <location>
        <begin position="279"/>
        <end position="304"/>
    </location>
</feature>
<comment type="caution">
    <text evidence="11">The sequence shown here is derived from an EMBL/GenBank/DDBJ whole genome shotgun (WGS) entry which is preliminary data.</text>
</comment>
<gene>
    <name evidence="11" type="ORF">D4739_07270</name>
</gene>
<comment type="similarity">
    <text evidence="2 9">Belongs to the sodium:solute symporter (SSF) (TC 2.A.21) family.</text>
</comment>
<dbReference type="GO" id="GO:0015293">
    <property type="term" value="F:symporter activity"/>
    <property type="evidence" value="ECO:0007669"/>
    <property type="project" value="UniProtKB-KW"/>
</dbReference>
<dbReference type="RefSeq" id="WP_120059938.1">
    <property type="nucleotide sequence ID" value="NZ_QYRP01000002.1"/>
</dbReference>
<keyword evidence="3" id="KW-0813">Transport</keyword>
<evidence type="ECO:0000313" key="12">
    <source>
        <dbReference type="Proteomes" id="UP000276542"/>
    </source>
</evidence>
<evidence type="ECO:0000256" key="3">
    <source>
        <dbReference type="ARBA" id="ARBA00022448"/>
    </source>
</evidence>
<dbReference type="InterPro" id="IPR050277">
    <property type="entry name" value="Sodium:Solute_Symporter"/>
</dbReference>
<evidence type="ECO:0000256" key="7">
    <source>
        <dbReference type="ARBA" id="ARBA00022989"/>
    </source>
</evidence>
<dbReference type="PROSITE" id="PS50283">
    <property type="entry name" value="NA_SOLUT_SYMP_3"/>
    <property type="match status" value="1"/>
</dbReference>
<evidence type="ECO:0000256" key="2">
    <source>
        <dbReference type="ARBA" id="ARBA00006434"/>
    </source>
</evidence>
<dbReference type="OrthoDB" id="9764416at2"/>
<evidence type="ECO:0000256" key="5">
    <source>
        <dbReference type="ARBA" id="ARBA00022692"/>
    </source>
</evidence>
<organism evidence="11 12">
    <name type="scientific">Nocardioides cavernaquae</name>
    <dbReference type="NCBI Taxonomy" id="2321396"/>
    <lineage>
        <taxon>Bacteria</taxon>
        <taxon>Bacillati</taxon>
        <taxon>Actinomycetota</taxon>
        <taxon>Actinomycetes</taxon>
        <taxon>Propionibacteriales</taxon>
        <taxon>Nocardioidaceae</taxon>
        <taxon>Nocardioides</taxon>
    </lineage>
</organism>
<protein>
    <submittedName>
        <fullName evidence="11">Cation acetate symporter</fullName>
    </submittedName>
</protein>
<dbReference type="GO" id="GO:0005886">
    <property type="term" value="C:plasma membrane"/>
    <property type="evidence" value="ECO:0007669"/>
    <property type="project" value="UniProtKB-SubCell"/>
</dbReference>
<dbReference type="Proteomes" id="UP000276542">
    <property type="component" value="Unassembled WGS sequence"/>
</dbReference>
<feature type="transmembrane region" description="Helical" evidence="10">
    <location>
        <begin position="488"/>
        <end position="510"/>
    </location>
</feature>
<name>A0A3A5H5T5_9ACTN</name>
<keyword evidence="5 10" id="KW-0812">Transmembrane</keyword>
<dbReference type="PANTHER" id="PTHR48086:SF6">
    <property type="entry name" value="CATION_ACETATE SYMPORTER ACTP"/>
    <property type="match status" value="1"/>
</dbReference>
<keyword evidence="6" id="KW-0769">Symport</keyword>
<evidence type="ECO:0000256" key="9">
    <source>
        <dbReference type="RuleBase" id="RU362091"/>
    </source>
</evidence>
<evidence type="ECO:0000256" key="6">
    <source>
        <dbReference type="ARBA" id="ARBA00022847"/>
    </source>
</evidence>
<feature type="transmembrane region" description="Helical" evidence="10">
    <location>
        <begin position="389"/>
        <end position="407"/>
    </location>
</feature>
<feature type="transmembrane region" description="Helical" evidence="10">
    <location>
        <begin position="190"/>
        <end position="209"/>
    </location>
</feature>
<keyword evidence="4" id="KW-1003">Cell membrane</keyword>
<evidence type="ECO:0000256" key="4">
    <source>
        <dbReference type="ARBA" id="ARBA00022475"/>
    </source>
</evidence>
<accession>A0A3A5H5T5</accession>
<dbReference type="PANTHER" id="PTHR48086">
    <property type="entry name" value="SODIUM/PROLINE SYMPORTER-RELATED"/>
    <property type="match status" value="1"/>
</dbReference>
<feature type="transmembrane region" description="Helical" evidence="10">
    <location>
        <begin position="160"/>
        <end position="178"/>
    </location>
</feature>